<evidence type="ECO:0000256" key="1">
    <source>
        <dbReference type="ARBA" id="ARBA00004609"/>
    </source>
</evidence>
<keyword evidence="6" id="KW-1015">Disulfide bond</keyword>
<feature type="signal peptide" evidence="10">
    <location>
        <begin position="1"/>
        <end position="32"/>
    </location>
</feature>
<dbReference type="Gene3D" id="1.10.110.10">
    <property type="entry name" value="Plant lipid-transfer and hydrophobic proteins"/>
    <property type="match status" value="1"/>
</dbReference>
<dbReference type="GO" id="GO:0005886">
    <property type="term" value="C:plasma membrane"/>
    <property type="evidence" value="ECO:0007669"/>
    <property type="project" value="UniProtKB-SubCell"/>
</dbReference>
<keyword evidence="8" id="KW-0449">Lipoprotein</keyword>
<keyword evidence="5 10" id="KW-0732">Signal</keyword>
<evidence type="ECO:0000256" key="5">
    <source>
        <dbReference type="ARBA" id="ARBA00022729"/>
    </source>
</evidence>
<comment type="similarity">
    <text evidence="2">Belongs to the plant LTP family.</text>
</comment>
<evidence type="ECO:0000313" key="13">
    <source>
        <dbReference type="Proteomes" id="UP001642360"/>
    </source>
</evidence>
<dbReference type="SUPFAM" id="SSF47699">
    <property type="entry name" value="Bifunctional inhibitor/lipid-transfer protein/seed storage 2S albumin"/>
    <property type="match status" value="1"/>
</dbReference>
<evidence type="ECO:0000259" key="11">
    <source>
        <dbReference type="SMART" id="SM00499"/>
    </source>
</evidence>
<organism evidence="12 13">
    <name type="scientific">Ilex paraguariensis</name>
    <name type="common">yerba mate</name>
    <dbReference type="NCBI Taxonomy" id="185542"/>
    <lineage>
        <taxon>Eukaryota</taxon>
        <taxon>Viridiplantae</taxon>
        <taxon>Streptophyta</taxon>
        <taxon>Embryophyta</taxon>
        <taxon>Tracheophyta</taxon>
        <taxon>Spermatophyta</taxon>
        <taxon>Magnoliopsida</taxon>
        <taxon>eudicotyledons</taxon>
        <taxon>Gunneridae</taxon>
        <taxon>Pentapetalae</taxon>
        <taxon>asterids</taxon>
        <taxon>campanulids</taxon>
        <taxon>Aquifoliales</taxon>
        <taxon>Aquifoliaceae</taxon>
        <taxon>Ilex</taxon>
    </lineage>
</organism>
<dbReference type="AlphaFoldDB" id="A0ABC8R3W3"/>
<dbReference type="Proteomes" id="UP001642360">
    <property type="component" value="Unassembled WGS sequence"/>
</dbReference>
<evidence type="ECO:0000256" key="6">
    <source>
        <dbReference type="ARBA" id="ARBA00023157"/>
    </source>
</evidence>
<dbReference type="SMART" id="SM00499">
    <property type="entry name" value="AAI"/>
    <property type="match status" value="1"/>
</dbReference>
<dbReference type="CDD" id="cd00010">
    <property type="entry name" value="AAI_LTSS"/>
    <property type="match status" value="1"/>
</dbReference>
<keyword evidence="4" id="KW-0336">GPI-anchor</keyword>
<keyword evidence="7" id="KW-0325">Glycoprotein</keyword>
<evidence type="ECO:0000256" key="10">
    <source>
        <dbReference type="SAM" id="SignalP"/>
    </source>
</evidence>
<comment type="caution">
    <text evidence="12">The sequence shown here is derived from an EMBL/GenBank/DDBJ whole genome shotgun (WGS) entry which is preliminary data.</text>
</comment>
<keyword evidence="3" id="KW-1003">Cell membrane</keyword>
<sequence>MVKKMRVSSFAKFSLFMVLLCVVCGLIGEVGGDSLGDQCADNFQKVTTCLTFATGKSDTPTKDCCNAVTDIKASKPVCLCYVIQQMHNGSNSQLKNLGIKQDRLLKLPSTCKLANASISDCPKLLNIPPSSPDYAIFTNNTVSATPIPTTGTSSPATADGSNGFKYGPQFAGSTAIAIAIFFYTFPAGFVSAFHK</sequence>
<dbReference type="PANTHER" id="PTHR33044">
    <property type="entry name" value="BIFUNCTIONAL INHIBITOR/LIPID-TRANSFER PROTEIN/SEED STORAGE 2S ALBUMIN SUPERFAMILY PROTEIN-RELATED"/>
    <property type="match status" value="1"/>
</dbReference>
<keyword evidence="13" id="KW-1185">Reference proteome</keyword>
<keyword evidence="9" id="KW-0472">Membrane</keyword>
<evidence type="ECO:0000256" key="2">
    <source>
        <dbReference type="ARBA" id="ARBA00009748"/>
    </source>
</evidence>
<feature type="transmembrane region" description="Helical" evidence="9">
    <location>
        <begin position="170"/>
        <end position="193"/>
    </location>
</feature>
<evidence type="ECO:0000256" key="3">
    <source>
        <dbReference type="ARBA" id="ARBA00022475"/>
    </source>
</evidence>
<proteinExistence type="inferred from homology"/>
<evidence type="ECO:0000256" key="9">
    <source>
        <dbReference type="SAM" id="Phobius"/>
    </source>
</evidence>
<evidence type="ECO:0000256" key="7">
    <source>
        <dbReference type="ARBA" id="ARBA00023180"/>
    </source>
</evidence>
<comment type="subcellular location">
    <subcellularLocation>
        <location evidence="1">Cell membrane</location>
        <topology evidence="1">Lipid-anchor</topology>
        <topology evidence="1">GPI-anchor</topology>
    </subcellularLocation>
</comment>
<dbReference type="InterPro" id="IPR036312">
    <property type="entry name" value="Bifun_inhib/LTP/seed_sf"/>
</dbReference>
<gene>
    <name evidence="12" type="ORF">ILEXP_LOCUS4318</name>
</gene>
<evidence type="ECO:0000256" key="4">
    <source>
        <dbReference type="ARBA" id="ARBA00022622"/>
    </source>
</evidence>
<dbReference type="EMBL" id="CAUOFW020000814">
    <property type="protein sequence ID" value="CAK9137293.1"/>
    <property type="molecule type" value="Genomic_DNA"/>
</dbReference>
<dbReference type="GO" id="GO:0098552">
    <property type="term" value="C:side of membrane"/>
    <property type="evidence" value="ECO:0007669"/>
    <property type="project" value="UniProtKB-KW"/>
</dbReference>
<protein>
    <recommendedName>
        <fullName evidence="11">Bifunctional inhibitor/plant lipid transfer protein/seed storage helical domain-containing protein</fullName>
    </recommendedName>
</protein>
<dbReference type="InterPro" id="IPR016140">
    <property type="entry name" value="Bifunc_inhib/LTP/seed_store"/>
</dbReference>
<evidence type="ECO:0000313" key="12">
    <source>
        <dbReference type="EMBL" id="CAK9137293.1"/>
    </source>
</evidence>
<accession>A0ABC8R3W3</accession>
<name>A0ABC8R3W3_9AQUA</name>
<dbReference type="InterPro" id="IPR043325">
    <property type="entry name" value="LTSS"/>
</dbReference>
<reference evidence="12 13" key="1">
    <citation type="submission" date="2024-02" db="EMBL/GenBank/DDBJ databases">
        <authorList>
            <person name="Vignale AGUSTIN F."/>
            <person name="Sosa J E."/>
            <person name="Modenutti C."/>
        </authorList>
    </citation>
    <scope>NUCLEOTIDE SEQUENCE [LARGE SCALE GENOMIC DNA]</scope>
</reference>
<dbReference type="Pfam" id="PF14368">
    <property type="entry name" value="LTP_2"/>
    <property type="match status" value="1"/>
</dbReference>
<keyword evidence="9" id="KW-0812">Transmembrane</keyword>
<feature type="chain" id="PRO_5044758657" description="Bifunctional inhibitor/plant lipid transfer protein/seed storage helical domain-containing protein" evidence="10">
    <location>
        <begin position="33"/>
        <end position="195"/>
    </location>
</feature>
<feature type="domain" description="Bifunctional inhibitor/plant lipid transfer protein/seed storage helical" evidence="11">
    <location>
        <begin position="39"/>
        <end position="121"/>
    </location>
</feature>
<evidence type="ECO:0000256" key="8">
    <source>
        <dbReference type="ARBA" id="ARBA00023288"/>
    </source>
</evidence>
<keyword evidence="9" id="KW-1133">Transmembrane helix</keyword>